<keyword evidence="3" id="KW-1185">Reference proteome</keyword>
<sequence length="368" mass="41291">MADAIPILSVDGECHDDMGDDPILADPFEFTSSRRYHAQPPRLFPRRKRPHSSKSAANAALFTVATRRRGSSVPCDLRDDEQQQHFPVETRVRAGSAGPPHVRGSHLKDGGRPVSRRRAMSGLLKPFRRRKEAEVAYSTAAAAPRAKRRVTFKTTLHADVMPNPWGYQVSYDELLFTVGGLYQTLSYLHDPVETTEAGATDPSSSDAPLERSMLLMIAEFLYRAGVYLGYVAEDGDDGCKPWIPGFRESKRFSINDVKRWRRLAHHDWESEEREFAKHAAHARQTKEKSGGLRATVSHWIQRRRRHSAPAKLATTLPFPPPVSKTRDLSRLVAIANSCISCGAFQFTAQDILQLCNVDIETKLANLHQ</sequence>
<feature type="region of interest" description="Disordered" evidence="1">
    <location>
        <begin position="92"/>
        <end position="116"/>
    </location>
</feature>
<protein>
    <submittedName>
        <fullName evidence="2">Uncharacterized protein</fullName>
    </submittedName>
</protein>
<evidence type="ECO:0000256" key="1">
    <source>
        <dbReference type="SAM" id="MobiDB-lite"/>
    </source>
</evidence>
<dbReference type="InParanoid" id="K3WT34"/>
<dbReference type="Proteomes" id="UP000019132">
    <property type="component" value="Unassembled WGS sequence"/>
</dbReference>
<dbReference type="HOGENOM" id="CLU_063991_1_0_1"/>
<reference evidence="3" key="2">
    <citation type="submission" date="2010-04" db="EMBL/GenBank/DDBJ databases">
        <authorList>
            <person name="Buell R."/>
            <person name="Hamilton J."/>
            <person name="Hostetler J."/>
        </authorList>
    </citation>
    <scope>NUCLEOTIDE SEQUENCE [LARGE SCALE GENOMIC DNA]</scope>
    <source>
        <strain evidence="3">DAOM:BR144</strain>
    </source>
</reference>
<evidence type="ECO:0000313" key="2">
    <source>
        <dbReference type="EnsemblProtists" id="PYU1_T008128"/>
    </source>
</evidence>
<name>K3WT34_GLOUD</name>
<feature type="region of interest" description="Disordered" evidence="1">
    <location>
        <begin position="36"/>
        <end position="57"/>
    </location>
</feature>
<accession>K3WT34</accession>
<dbReference type="eggNOG" id="ENOG502STQC">
    <property type="taxonomic scope" value="Eukaryota"/>
</dbReference>
<dbReference type="VEuPathDB" id="FungiDB:PYU1_G008112"/>
<evidence type="ECO:0000313" key="3">
    <source>
        <dbReference type="Proteomes" id="UP000019132"/>
    </source>
</evidence>
<dbReference type="EMBL" id="GL376619">
    <property type="status" value="NOT_ANNOTATED_CDS"/>
    <property type="molecule type" value="Genomic_DNA"/>
</dbReference>
<organism evidence="2 3">
    <name type="scientific">Globisporangium ultimum (strain ATCC 200006 / CBS 805.95 / DAOM BR144)</name>
    <name type="common">Pythium ultimum</name>
    <dbReference type="NCBI Taxonomy" id="431595"/>
    <lineage>
        <taxon>Eukaryota</taxon>
        <taxon>Sar</taxon>
        <taxon>Stramenopiles</taxon>
        <taxon>Oomycota</taxon>
        <taxon>Peronosporomycetes</taxon>
        <taxon>Pythiales</taxon>
        <taxon>Pythiaceae</taxon>
        <taxon>Globisporangium</taxon>
    </lineage>
</organism>
<proteinExistence type="predicted"/>
<dbReference type="AlphaFoldDB" id="K3WT34"/>
<reference evidence="2" key="3">
    <citation type="submission" date="2015-02" db="UniProtKB">
        <authorList>
            <consortium name="EnsemblProtists"/>
        </authorList>
    </citation>
    <scope>IDENTIFICATION</scope>
    <source>
        <strain evidence="2">DAOM BR144</strain>
    </source>
</reference>
<reference evidence="3" key="1">
    <citation type="journal article" date="2010" name="Genome Biol.">
        <title>Genome sequence of the necrotrophic plant pathogen Pythium ultimum reveals original pathogenicity mechanisms and effector repertoire.</title>
        <authorList>
            <person name="Levesque C.A."/>
            <person name="Brouwer H."/>
            <person name="Cano L."/>
            <person name="Hamilton J.P."/>
            <person name="Holt C."/>
            <person name="Huitema E."/>
            <person name="Raffaele S."/>
            <person name="Robideau G.P."/>
            <person name="Thines M."/>
            <person name="Win J."/>
            <person name="Zerillo M.M."/>
            <person name="Beakes G.W."/>
            <person name="Boore J.L."/>
            <person name="Busam D."/>
            <person name="Dumas B."/>
            <person name="Ferriera S."/>
            <person name="Fuerstenberg S.I."/>
            <person name="Gachon C.M."/>
            <person name="Gaulin E."/>
            <person name="Govers F."/>
            <person name="Grenville-Briggs L."/>
            <person name="Horner N."/>
            <person name="Hostetler J."/>
            <person name="Jiang R.H."/>
            <person name="Johnson J."/>
            <person name="Krajaejun T."/>
            <person name="Lin H."/>
            <person name="Meijer H.J."/>
            <person name="Moore B."/>
            <person name="Morris P."/>
            <person name="Phuntmart V."/>
            <person name="Puiu D."/>
            <person name="Shetty J."/>
            <person name="Stajich J.E."/>
            <person name="Tripathy S."/>
            <person name="Wawra S."/>
            <person name="van West P."/>
            <person name="Whitty B.R."/>
            <person name="Coutinho P.M."/>
            <person name="Henrissat B."/>
            <person name="Martin F."/>
            <person name="Thomas P.D."/>
            <person name="Tyler B.M."/>
            <person name="De Vries R.P."/>
            <person name="Kamoun S."/>
            <person name="Yandell M."/>
            <person name="Tisserat N."/>
            <person name="Buell C.R."/>
        </authorList>
    </citation>
    <scope>NUCLEOTIDE SEQUENCE</scope>
    <source>
        <strain evidence="3">DAOM:BR144</strain>
    </source>
</reference>
<dbReference type="EnsemblProtists" id="PYU1_T008128">
    <property type="protein sequence ID" value="PYU1_T008128"/>
    <property type="gene ID" value="PYU1_G008112"/>
</dbReference>